<evidence type="ECO:0000313" key="2">
    <source>
        <dbReference type="EMBL" id="MCT2589869.1"/>
    </source>
</evidence>
<proteinExistence type="predicted"/>
<comment type="caution">
    <text evidence="2">The sequence shown here is derived from an EMBL/GenBank/DDBJ whole genome shotgun (WGS) entry which is preliminary data.</text>
</comment>
<feature type="signal peptide" evidence="1">
    <location>
        <begin position="1"/>
        <end position="22"/>
    </location>
</feature>
<dbReference type="Proteomes" id="UP001156389">
    <property type="component" value="Unassembled WGS sequence"/>
</dbReference>
<evidence type="ECO:0000256" key="1">
    <source>
        <dbReference type="SAM" id="SignalP"/>
    </source>
</evidence>
<name>A0ABT2JRJ9_9ACTN</name>
<sequence>MRKLQKLAVVAAMVGSVGIVGAGTAVAGGGHGGGGLAINQSANCKSHDANVSVLSNIGVLNGLAGNAVNGEGAPGATVFSQGSTMGCNNVVGG</sequence>
<accession>A0ABT2JRJ9</accession>
<feature type="chain" id="PRO_5046507834" description="Chaplin domain-containing protein" evidence="1">
    <location>
        <begin position="23"/>
        <end position="93"/>
    </location>
</feature>
<evidence type="ECO:0000313" key="3">
    <source>
        <dbReference type="Proteomes" id="UP001156389"/>
    </source>
</evidence>
<keyword evidence="1" id="KW-0732">Signal</keyword>
<evidence type="ECO:0008006" key="4">
    <source>
        <dbReference type="Google" id="ProtNLM"/>
    </source>
</evidence>
<protein>
    <recommendedName>
        <fullName evidence="4">Chaplin domain-containing protein</fullName>
    </recommendedName>
</protein>
<dbReference type="RefSeq" id="WP_260216930.1">
    <property type="nucleotide sequence ID" value="NZ_JAJAGO010000003.1"/>
</dbReference>
<reference evidence="2 3" key="1">
    <citation type="submission" date="2021-10" db="EMBL/GenBank/DDBJ databases">
        <title>Streptomyces gossypii sp. nov., isolated from soil collected from cotton field.</title>
        <authorList>
            <person name="Ge X."/>
            <person name="Chen X."/>
            <person name="Liu W."/>
        </authorList>
    </citation>
    <scope>NUCLEOTIDE SEQUENCE [LARGE SCALE GENOMIC DNA]</scope>
    <source>
        <strain evidence="2 3">N2-109</strain>
    </source>
</reference>
<dbReference type="EMBL" id="JAJAGO010000003">
    <property type="protein sequence ID" value="MCT2589869.1"/>
    <property type="molecule type" value="Genomic_DNA"/>
</dbReference>
<gene>
    <name evidence="2" type="ORF">LHJ74_08070</name>
</gene>
<organism evidence="2 3">
    <name type="scientific">Streptomyces gossypii</name>
    <dbReference type="NCBI Taxonomy" id="2883101"/>
    <lineage>
        <taxon>Bacteria</taxon>
        <taxon>Bacillati</taxon>
        <taxon>Actinomycetota</taxon>
        <taxon>Actinomycetes</taxon>
        <taxon>Kitasatosporales</taxon>
        <taxon>Streptomycetaceae</taxon>
        <taxon>Streptomyces</taxon>
    </lineage>
</organism>
<keyword evidence="3" id="KW-1185">Reference proteome</keyword>